<dbReference type="AlphaFoldDB" id="A0A0D0PH88"/>
<dbReference type="RefSeq" id="WP_018302846.1">
    <property type="nucleotide sequence ID" value="NZ_KB902288.1"/>
</dbReference>
<dbReference type="OrthoDB" id="7851400at2"/>
<keyword evidence="3" id="KW-1185">Reference proteome</keyword>
<dbReference type="Gene3D" id="1.10.530.10">
    <property type="match status" value="1"/>
</dbReference>
<dbReference type="PATRIC" id="fig|1123501.6.peg.1136"/>
<evidence type="ECO:0000313" key="3">
    <source>
        <dbReference type="Proteomes" id="UP000035100"/>
    </source>
</evidence>
<protein>
    <recommendedName>
        <fullName evidence="4">Muramidase (Phage lambda lysozyme)</fullName>
    </recommendedName>
</protein>
<gene>
    <name evidence="2" type="ORF">Wenmar_01064</name>
</gene>
<evidence type="ECO:0000313" key="2">
    <source>
        <dbReference type="EMBL" id="KIQ70686.1"/>
    </source>
</evidence>
<evidence type="ECO:0008006" key="4">
    <source>
        <dbReference type="Google" id="ProtNLM"/>
    </source>
</evidence>
<evidence type="ECO:0000256" key="1">
    <source>
        <dbReference type="SAM" id="SignalP"/>
    </source>
</evidence>
<proteinExistence type="predicted"/>
<organism evidence="2 3">
    <name type="scientific">Wenxinia marina DSM 24838</name>
    <dbReference type="NCBI Taxonomy" id="1123501"/>
    <lineage>
        <taxon>Bacteria</taxon>
        <taxon>Pseudomonadati</taxon>
        <taxon>Pseudomonadota</taxon>
        <taxon>Alphaproteobacteria</taxon>
        <taxon>Rhodobacterales</taxon>
        <taxon>Roseobacteraceae</taxon>
        <taxon>Wenxinia</taxon>
    </lineage>
</organism>
<keyword evidence="1" id="KW-0732">Signal</keyword>
<comment type="caution">
    <text evidence="2">The sequence shown here is derived from an EMBL/GenBank/DDBJ whole genome shotgun (WGS) entry which is preliminary data.</text>
</comment>
<dbReference type="SUPFAM" id="SSF53955">
    <property type="entry name" value="Lysozyme-like"/>
    <property type="match status" value="1"/>
</dbReference>
<feature type="signal peptide" evidence="1">
    <location>
        <begin position="1"/>
        <end position="17"/>
    </location>
</feature>
<dbReference type="STRING" id="1123501.Wenmar_01064"/>
<dbReference type="EMBL" id="AONG01000005">
    <property type="protein sequence ID" value="KIQ70686.1"/>
    <property type="molecule type" value="Genomic_DNA"/>
</dbReference>
<dbReference type="InterPro" id="IPR023346">
    <property type="entry name" value="Lysozyme-like_dom_sf"/>
</dbReference>
<name>A0A0D0PH88_9RHOB</name>
<feature type="chain" id="PRO_5002229603" description="Muramidase (Phage lambda lysozyme)" evidence="1">
    <location>
        <begin position="18"/>
        <end position="222"/>
    </location>
</feature>
<reference evidence="2 3" key="1">
    <citation type="submission" date="2013-01" db="EMBL/GenBank/DDBJ databases">
        <authorList>
            <person name="Fiebig A."/>
            <person name="Goeker M."/>
            <person name="Klenk H.-P.P."/>
        </authorList>
    </citation>
    <scope>NUCLEOTIDE SEQUENCE [LARGE SCALE GENOMIC DNA]</scope>
    <source>
        <strain evidence="2 3">DSM 24838</strain>
    </source>
</reference>
<accession>A0A0D0PH88</accession>
<sequence>MLRLLAVLTLCAAPAVADGPSLFAGAGGLLPAARGGLFAQARAAGGLFARDASPRFAPSGGGDVARLLDLVASAEAGSAGYDAVQYGARVLPPRRPTDLTVGEILDWIAATPGQPHAIGRYQVIPPTLRGLIGRLGIPRDARFSPALQDALGERLLLDAGLAEFRAGRLSRGAFMDSLARVWAGLPTASGLSHYHGHAGNRAVITRARFEAEMAAIYGGAGA</sequence>
<dbReference type="Proteomes" id="UP000035100">
    <property type="component" value="Unassembled WGS sequence"/>
</dbReference>
<dbReference type="eggNOG" id="COG4678">
    <property type="taxonomic scope" value="Bacteria"/>
</dbReference>